<feature type="transmembrane region" description="Helical" evidence="1">
    <location>
        <begin position="103"/>
        <end position="127"/>
    </location>
</feature>
<protein>
    <submittedName>
        <fullName evidence="2">Uncharacterized protein</fullName>
    </submittedName>
</protein>
<evidence type="ECO:0000313" key="2">
    <source>
        <dbReference type="EMBL" id="MCS4279185.1"/>
    </source>
</evidence>
<reference evidence="2" key="1">
    <citation type="submission" date="2022-08" db="EMBL/GenBank/DDBJ databases">
        <title>Genomic analyses of the natural microbiome of Caenorhabditis elegans.</title>
        <authorList>
            <person name="Samuel B."/>
        </authorList>
    </citation>
    <scope>NUCLEOTIDE SEQUENCE</scope>
    <source>
        <strain evidence="2">BIGb0277</strain>
    </source>
</reference>
<evidence type="ECO:0000256" key="1">
    <source>
        <dbReference type="SAM" id="Phobius"/>
    </source>
</evidence>
<name>A0AAW5PFV3_9GAMM</name>
<dbReference type="RefSeq" id="WP_259259955.1">
    <property type="nucleotide sequence ID" value="NZ_JANUEK010000002.1"/>
</dbReference>
<evidence type="ECO:0000313" key="3">
    <source>
        <dbReference type="Proteomes" id="UP001320691"/>
    </source>
</evidence>
<dbReference type="Proteomes" id="UP001320691">
    <property type="component" value="Unassembled WGS sequence"/>
</dbReference>
<keyword evidence="1" id="KW-0812">Transmembrane</keyword>
<accession>A0AAW5PFV3</accession>
<keyword evidence="1" id="KW-0472">Membrane</keyword>
<feature type="transmembrane region" description="Helical" evidence="1">
    <location>
        <begin position="79"/>
        <end position="97"/>
    </location>
</feature>
<feature type="transmembrane region" description="Helical" evidence="1">
    <location>
        <begin position="39"/>
        <end position="58"/>
    </location>
</feature>
<keyword evidence="1" id="KW-1133">Transmembrane helix</keyword>
<proteinExistence type="predicted"/>
<dbReference type="EMBL" id="JANUEK010000002">
    <property type="protein sequence ID" value="MCS4279185.1"/>
    <property type="molecule type" value="Genomic_DNA"/>
</dbReference>
<dbReference type="AlphaFoldDB" id="A0AAW5PFV3"/>
<sequence length="155" mass="16834">MSAELIFARLLKGAAVAAASFICFVLVSSMVRMTCPLKAYPPGVLAAMYVSLLMLIVYSKFKFSSHGMVRARIPMVRRAFIALVALEFVGIGIVLALRGDCPSIVRAVPVPGALLIFYTAVIFSLIFGDSYLGALRNVVRLGVKPIDFMRDSDLK</sequence>
<organism evidence="2 3">
    <name type="scientific">Stenotrophomonas rhizophila</name>
    <dbReference type="NCBI Taxonomy" id="216778"/>
    <lineage>
        <taxon>Bacteria</taxon>
        <taxon>Pseudomonadati</taxon>
        <taxon>Pseudomonadota</taxon>
        <taxon>Gammaproteobacteria</taxon>
        <taxon>Lysobacterales</taxon>
        <taxon>Lysobacteraceae</taxon>
        <taxon>Stenotrophomonas</taxon>
    </lineage>
</organism>
<gene>
    <name evidence="2" type="ORF">M2412_001152</name>
</gene>
<comment type="caution">
    <text evidence="2">The sequence shown here is derived from an EMBL/GenBank/DDBJ whole genome shotgun (WGS) entry which is preliminary data.</text>
</comment>
<feature type="transmembrane region" description="Helical" evidence="1">
    <location>
        <begin position="7"/>
        <end position="27"/>
    </location>
</feature>